<dbReference type="GO" id="GO:0005737">
    <property type="term" value="C:cytoplasm"/>
    <property type="evidence" value="ECO:0007669"/>
    <property type="project" value="TreeGrafter"/>
</dbReference>
<evidence type="ECO:0008006" key="10">
    <source>
        <dbReference type="Google" id="ProtNLM"/>
    </source>
</evidence>
<gene>
    <name evidence="8" type="ORF">K452DRAFT_47899</name>
</gene>
<dbReference type="PANTHER" id="PTHR11999">
    <property type="entry name" value="GROUP II PYRIDOXAL-5-PHOSPHATE DECARBOXYLASE"/>
    <property type="match status" value="1"/>
</dbReference>
<keyword evidence="5 7" id="KW-0456">Lyase</keyword>
<dbReference type="Gene3D" id="3.40.640.10">
    <property type="entry name" value="Type I PLP-dependent aspartate aminotransferase-like (Major domain)"/>
    <property type="match status" value="1"/>
</dbReference>
<dbReference type="InterPro" id="IPR015424">
    <property type="entry name" value="PyrdxlP-dep_Trfase"/>
</dbReference>
<dbReference type="Pfam" id="PF00282">
    <property type="entry name" value="Pyridoxal_deC"/>
    <property type="match status" value="1"/>
</dbReference>
<dbReference type="PANTHER" id="PTHR11999:SF70">
    <property type="entry name" value="MIP05841P"/>
    <property type="match status" value="1"/>
</dbReference>
<dbReference type="RefSeq" id="XP_033396253.1">
    <property type="nucleotide sequence ID" value="XM_033546718.1"/>
</dbReference>
<dbReference type="PRINTS" id="PR00800">
    <property type="entry name" value="YHDCRBOXLASE"/>
</dbReference>
<dbReference type="GO" id="GO:0019752">
    <property type="term" value="P:carboxylic acid metabolic process"/>
    <property type="evidence" value="ECO:0007669"/>
    <property type="project" value="InterPro"/>
</dbReference>
<evidence type="ECO:0000256" key="4">
    <source>
        <dbReference type="ARBA" id="ARBA00022898"/>
    </source>
</evidence>
<keyword evidence="4 6" id="KW-0663">Pyridoxal phosphate</keyword>
<dbReference type="AlphaFoldDB" id="A0A6A6B8T6"/>
<evidence type="ECO:0000256" key="2">
    <source>
        <dbReference type="ARBA" id="ARBA00009533"/>
    </source>
</evidence>
<dbReference type="InterPro" id="IPR021115">
    <property type="entry name" value="Pyridoxal-P_BS"/>
</dbReference>
<protein>
    <recommendedName>
        <fullName evidence="10">Aromatic-L-amino-acid decarboxylase</fullName>
    </recommendedName>
</protein>
<dbReference type="EMBL" id="ML995489">
    <property type="protein sequence ID" value="KAF2140540.1"/>
    <property type="molecule type" value="Genomic_DNA"/>
</dbReference>
<dbReference type="SUPFAM" id="SSF53383">
    <property type="entry name" value="PLP-dependent transferases"/>
    <property type="match status" value="1"/>
</dbReference>
<keyword evidence="3" id="KW-0210">Decarboxylase</keyword>
<reference evidence="8" key="1">
    <citation type="journal article" date="2020" name="Stud. Mycol.">
        <title>101 Dothideomycetes genomes: a test case for predicting lifestyles and emergence of pathogens.</title>
        <authorList>
            <person name="Haridas S."/>
            <person name="Albert R."/>
            <person name="Binder M."/>
            <person name="Bloem J."/>
            <person name="Labutti K."/>
            <person name="Salamov A."/>
            <person name="Andreopoulos B."/>
            <person name="Baker S."/>
            <person name="Barry K."/>
            <person name="Bills G."/>
            <person name="Bluhm B."/>
            <person name="Cannon C."/>
            <person name="Castanera R."/>
            <person name="Culley D."/>
            <person name="Daum C."/>
            <person name="Ezra D."/>
            <person name="Gonzalez J."/>
            <person name="Henrissat B."/>
            <person name="Kuo A."/>
            <person name="Liang C."/>
            <person name="Lipzen A."/>
            <person name="Lutzoni F."/>
            <person name="Magnuson J."/>
            <person name="Mondo S."/>
            <person name="Nolan M."/>
            <person name="Ohm R."/>
            <person name="Pangilinan J."/>
            <person name="Park H.-J."/>
            <person name="Ramirez L."/>
            <person name="Alfaro M."/>
            <person name="Sun H."/>
            <person name="Tritt A."/>
            <person name="Yoshinaga Y."/>
            <person name="Zwiers L.-H."/>
            <person name="Turgeon B."/>
            <person name="Goodwin S."/>
            <person name="Spatafora J."/>
            <person name="Crous P."/>
            <person name="Grigoriev I."/>
        </authorList>
    </citation>
    <scope>NUCLEOTIDE SEQUENCE</scope>
    <source>
        <strain evidence="8">CBS 121167</strain>
    </source>
</reference>
<sequence length="462" mass="51412">MPGLTHWQSPNFMAFFPASSSFPGMLGELYSAAFTAPAFNWLCSPAVTELETVVLDWLAQILGLPQCYLSQGEGGGVIQGSASEAIVTVMVAARERVFGNLSKELEGKEKEDKIDGLRGKLVALGSEHAHSSTQKGAIIAGTKYRSVAASKEQGFSMTGESLRRALEDCKRDGLTPYYLTVTLGTTSTCAVDRFDEIAEVLKDWPEVWVHVDAAYAGAALVCEEYQHLTKSFTAFDSFDMNMHKWLLTNFDASCLFVKRRSDLTSALSITPSYLRNTFSDSGLVTDYRDWQIPLGRRFRALKIWFVLRSYGIEGLKAHIRRHIKFGELFHQLVKSREDVLELVTGPNFALNVVTVVPRRKWMKGRERRVSASRPDPNHEAYLNDFTPDAENQALLDANEVTKEVYELINSRGEIFLTSGVVGGTYVIRVVTATPSVEEKNVRRAFEILVETAEEVLNKGAKA</sequence>
<dbReference type="InterPro" id="IPR002129">
    <property type="entry name" value="PyrdxlP-dep_de-COase"/>
</dbReference>
<accession>A0A6A6B8T6</accession>
<organism evidence="8 9">
    <name type="scientific">Aplosporella prunicola CBS 121167</name>
    <dbReference type="NCBI Taxonomy" id="1176127"/>
    <lineage>
        <taxon>Eukaryota</taxon>
        <taxon>Fungi</taxon>
        <taxon>Dikarya</taxon>
        <taxon>Ascomycota</taxon>
        <taxon>Pezizomycotina</taxon>
        <taxon>Dothideomycetes</taxon>
        <taxon>Dothideomycetes incertae sedis</taxon>
        <taxon>Botryosphaeriales</taxon>
        <taxon>Aplosporellaceae</taxon>
        <taxon>Aplosporella</taxon>
    </lineage>
</organism>
<evidence type="ECO:0000256" key="1">
    <source>
        <dbReference type="ARBA" id="ARBA00001933"/>
    </source>
</evidence>
<evidence type="ECO:0000256" key="5">
    <source>
        <dbReference type="ARBA" id="ARBA00023239"/>
    </source>
</evidence>
<proteinExistence type="inferred from homology"/>
<comment type="similarity">
    <text evidence="2 7">Belongs to the group II decarboxylase family.</text>
</comment>
<dbReference type="InterPro" id="IPR010977">
    <property type="entry name" value="Aromatic_deC"/>
</dbReference>
<dbReference type="OrthoDB" id="639767at2759"/>
<dbReference type="GO" id="GO:0016831">
    <property type="term" value="F:carboxy-lyase activity"/>
    <property type="evidence" value="ECO:0007669"/>
    <property type="project" value="UniProtKB-KW"/>
</dbReference>
<dbReference type="GO" id="GO:0030170">
    <property type="term" value="F:pyridoxal phosphate binding"/>
    <property type="evidence" value="ECO:0007669"/>
    <property type="project" value="InterPro"/>
</dbReference>
<evidence type="ECO:0000256" key="6">
    <source>
        <dbReference type="PIRSR" id="PIRSR602129-50"/>
    </source>
</evidence>
<dbReference type="GO" id="GO:0006520">
    <property type="term" value="P:amino acid metabolic process"/>
    <property type="evidence" value="ECO:0007669"/>
    <property type="project" value="InterPro"/>
</dbReference>
<feature type="modified residue" description="N6-(pyridoxal phosphate)lysine" evidence="6">
    <location>
        <position position="244"/>
    </location>
</feature>
<evidence type="ECO:0000313" key="8">
    <source>
        <dbReference type="EMBL" id="KAF2140540.1"/>
    </source>
</evidence>
<keyword evidence="9" id="KW-1185">Reference proteome</keyword>
<name>A0A6A6B8T6_9PEZI</name>
<evidence type="ECO:0000256" key="3">
    <source>
        <dbReference type="ARBA" id="ARBA00022793"/>
    </source>
</evidence>
<evidence type="ECO:0000256" key="7">
    <source>
        <dbReference type="RuleBase" id="RU000382"/>
    </source>
</evidence>
<dbReference type="InterPro" id="IPR015421">
    <property type="entry name" value="PyrdxlP-dep_Trfase_major"/>
</dbReference>
<dbReference type="Gene3D" id="3.90.1150.10">
    <property type="entry name" value="Aspartate Aminotransferase, domain 1"/>
    <property type="match status" value="1"/>
</dbReference>
<dbReference type="InterPro" id="IPR015422">
    <property type="entry name" value="PyrdxlP-dep_Trfase_small"/>
</dbReference>
<dbReference type="Proteomes" id="UP000799438">
    <property type="component" value="Unassembled WGS sequence"/>
</dbReference>
<comment type="cofactor">
    <cofactor evidence="1 6 7">
        <name>pyridoxal 5'-phosphate</name>
        <dbReference type="ChEBI" id="CHEBI:597326"/>
    </cofactor>
</comment>
<dbReference type="GeneID" id="54304225"/>
<evidence type="ECO:0000313" key="9">
    <source>
        <dbReference type="Proteomes" id="UP000799438"/>
    </source>
</evidence>
<dbReference type="PROSITE" id="PS00392">
    <property type="entry name" value="DDC_GAD_HDC_YDC"/>
    <property type="match status" value="1"/>
</dbReference>